<organism evidence="4 5">
    <name type="scientific">Legionella shakespearei DSM 23087</name>
    <dbReference type="NCBI Taxonomy" id="1122169"/>
    <lineage>
        <taxon>Bacteria</taxon>
        <taxon>Pseudomonadati</taxon>
        <taxon>Pseudomonadota</taxon>
        <taxon>Gammaproteobacteria</taxon>
        <taxon>Legionellales</taxon>
        <taxon>Legionellaceae</taxon>
        <taxon>Legionella</taxon>
    </lineage>
</organism>
<feature type="domain" description="Glycosyl transferase family 1" evidence="2">
    <location>
        <begin position="194"/>
        <end position="360"/>
    </location>
</feature>
<feature type="transmembrane region" description="Helical" evidence="1">
    <location>
        <begin position="74"/>
        <end position="92"/>
    </location>
</feature>
<comment type="caution">
    <text evidence="4">The sequence shown here is derived from an EMBL/GenBank/DDBJ whole genome shotgun (WGS) entry which is preliminary data.</text>
</comment>
<evidence type="ECO:0000256" key="1">
    <source>
        <dbReference type="SAM" id="Phobius"/>
    </source>
</evidence>
<keyword evidence="1" id="KW-0812">Transmembrane</keyword>
<dbReference type="GO" id="GO:1901135">
    <property type="term" value="P:carbohydrate derivative metabolic process"/>
    <property type="evidence" value="ECO:0007669"/>
    <property type="project" value="UniProtKB-ARBA"/>
</dbReference>
<keyword evidence="5" id="KW-1185">Reference proteome</keyword>
<dbReference type="OrthoDB" id="9792269at2"/>
<feature type="domain" description="Glycosyltransferase subfamily 4-like N-terminal" evidence="3">
    <location>
        <begin position="13"/>
        <end position="184"/>
    </location>
</feature>
<sequence>MLKILYVIGSMQVGGAERHLYRIASELAKSDYQIQIFALDPEGPLKQLFEENGIRVRGVRFPAWIKKFMKTNRILAWISLVISSLYLFLTLLTYRPKVAHFFLPAAYIIGGSISLLFPNIKRVMSRRSMNYYQDKHTRFAKIERWLHPKMDVITGNSQAVIEQLQEEGVAKSNLRLIYNGINTNEFKAVKTRSHMRQELGCDENTLIFTMVANLIAYKGHSDLIDAFHCIKDKMPKDWLVLLAGRDDGIQADLYNQALALGIEKHFHFLGSRKDIPDLLHASDVGILCSHEEGFSNAVLEGMVSGLPMVVTDVGGNAEAVIDGEVGLVVPAKQPEQLATALLVMIDNNARTEIGQKAKNRVETTFSMQACLDEYENMYSQLLEHSGKRSVPIRDRL</sequence>
<reference evidence="4 5" key="1">
    <citation type="submission" date="2015-11" db="EMBL/GenBank/DDBJ databases">
        <title>Genomic analysis of 38 Legionella species identifies large and diverse effector repertoires.</title>
        <authorList>
            <person name="Burstein D."/>
            <person name="Amaro F."/>
            <person name="Zusman T."/>
            <person name="Lifshitz Z."/>
            <person name="Cohen O."/>
            <person name="Gilbert J.A."/>
            <person name="Pupko T."/>
            <person name="Shuman H.A."/>
            <person name="Segal G."/>
        </authorList>
    </citation>
    <scope>NUCLEOTIDE SEQUENCE [LARGE SCALE GENOMIC DNA]</scope>
    <source>
        <strain evidence="4 5">ATCC 49655</strain>
    </source>
</reference>
<feature type="transmembrane region" description="Helical" evidence="1">
    <location>
        <begin position="98"/>
        <end position="117"/>
    </location>
</feature>
<gene>
    <name evidence="4" type="primary">capM2_1</name>
    <name evidence="4" type="ORF">Lsha_1435</name>
</gene>
<protein>
    <submittedName>
        <fullName evidence="4">CapM protein, capsular polysaccharide biosynthesis</fullName>
    </submittedName>
</protein>
<dbReference type="InterPro" id="IPR001296">
    <property type="entry name" value="Glyco_trans_1"/>
</dbReference>
<dbReference type="eggNOG" id="COG0438">
    <property type="taxonomic scope" value="Bacteria"/>
</dbReference>
<dbReference type="GO" id="GO:0016757">
    <property type="term" value="F:glycosyltransferase activity"/>
    <property type="evidence" value="ECO:0007669"/>
    <property type="project" value="InterPro"/>
</dbReference>
<dbReference type="Gene3D" id="3.40.50.2000">
    <property type="entry name" value="Glycogen Phosphorylase B"/>
    <property type="match status" value="2"/>
</dbReference>
<evidence type="ECO:0000313" key="4">
    <source>
        <dbReference type="EMBL" id="KTD60718.1"/>
    </source>
</evidence>
<dbReference type="InterPro" id="IPR028098">
    <property type="entry name" value="Glyco_trans_4-like_N"/>
</dbReference>
<name>A0A0W0YVP4_9GAMM</name>
<dbReference type="Pfam" id="PF13439">
    <property type="entry name" value="Glyco_transf_4"/>
    <property type="match status" value="1"/>
</dbReference>
<accession>A0A0W0YVP4</accession>
<dbReference type="STRING" id="1122169.Lsha_1435"/>
<dbReference type="EMBL" id="LNYW01000043">
    <property type="protein sequence ID" value="KTD60718.1"/>
    <property type="molecule type" value="Genomic_DNA"/>
</dbReference>
<proteinExistence type="predicted"/>
<dbReference type="PATRIC" id="fig|1122169.6.peg.1651"/>
<dbReference type="RefSeq" id="WP_018577614.1">
    <property type="nucleotide sequence ID" value="NZ_KB892404.1"/>
</dbReference>
<dbReference type="AlphaFoldDB" id="A0A0W0YVP4"/>
<dbReference type="PANTHER" id="PTHR12526">
    <property type="entry name" value="GLYCOSYLTRANSFERASE"/>
    <property type="match status" value="1"/>
</dbReference>
<dbReference type="Pfam" id="PF00534">
    <property type="entry name" value="Glycos_transf_1"/>
    <property type="match status" value="1"/>
</dbReference>
<evidence type="ECO:0000313" key="5">
    <source>
        <dbReference type="Proteomes" id="UP000054600"/>
    </source>
</evidence>
<dbReference type="Proteomes" id="UP000054600">
    <property type="component" value="Unassembled WGS sequence"/>
</dbReference>
<keyword evidence="1" id="KW-0472">Membrane</keyword>
<evidence type="ECO:0000259" key="3">
    <source>
        <dbReference type="Pfam" id="PF13439"/>
    </source>
</evidence>
<keyword evidence="1" id="KW-1133">Transmembrane helix</keyword>
<evidence type="ECO:0000259" key="2">
    <source>
        <dbReference type="Pfam" id="PF00534"/>
    </source>
</evidence>
<dbReference type="PANTHER" id="PTHR12526:SF623">
    <property type="entry name" value="WABG"/>
    <property type="match status" value="1"/>
</dbReference>
<dbReference type="SUPFAM" id="SSF53756">
    <property type="entry name" value="UDP-Glycosyltransferase/glycogen phosphorylase"/>
    <property type="match status" value="1"/>
</dbReference>